<keyword evidence="8 9" id="KW-0472">Membrane</keyword>
<sequence>MYAPLTLIALLFEAACGYPQRLYRALGHPVSWIGRLITWCESAWNGTQYSFEQRRFNGIMALVVCLSATLIASLACVLIADRLLPHPLNVVIVGIVASAFIAQRSLYQHVEAVADALESEGIESGRRAVAMIVGRDPTSLDEHAVSRAAIESLSENFSDGIVAPTFWLLIAGLPGVAAYKTINTADSMIGHKSDRYLAFGWAAARLDDIVNLPASRLSGLLIAAAAFLLPQMNGRDALQAIARDAGQHRSPNAGWPEAAMAGALGLKLAGPRIYDGLTVPDHWMGQGRAEANAVDIRRALQVYRIACVIQAVAIAVLAIAMNVWI</sequence>
<feature type="transmembrane region" description="Helical" evidence="9">
    <location>
        <begin position="302"/>
        <end position="324"/>
    </location>
</feature>
<dbReference type="RefSeq" id="WP_090226680.1">
    <property type="nucleotide sequence ID" value="NZ_FNJC01000001.1"/>
</dbReference>
<evidence type="ECO:0000256" key="7">
    <source>
        <dbReference type="ARBA" id="ARBA00022989"/>
    </source>
</evidence>
<dbReference type="PANTHER" id="PTHR34308">
    <property type="entry name" value="COBALAMIN BIOSYNTHESIS PROTEIN CBIB"/>
    <property type="match status" value="1"/>
</dbReference>
<dbReference type="Proteomes" id="UP000198795">
    <property type="component" value="Unassembled WGS sequence"/>
</dbReference>
<reference evidence="10 11" key="1">
    <citation type="submission" date="2016-10" db="EMBL/GenBank/DDBJ databases">
        <authorList>
            <person name="Varghese N."/>
            <person name="Submissions S."/>
        </authorList>
    </citation>
    <scope>NUCLEOTIDE SEQUENCE [LARGE SCALE GENOMIC DNA]</scope>
    <source>
        <strain evidence="10 11">CGMCC 1.6497</strain>
    </source>
</reference>
<keyword evidence="7 9" id="KW-1133">Transmembrane helix</keyword>
<proteinExistence type="inferred from homology"/>
<evidence type="ECO:0000256" key="5">
    <source>
        <dbReference type="ARBA" id="ARBA00022573"/>
    </source>
</evidence>
<protein>
    <recommendedName>
        <fullName evidence="9">Cobalamin biosynthesis protein CobD</fullName>
    </recommendedName>
</protein>
<comment type="caution">
    <text evidence="9">Lacks conserved residue(s) required for the propagation of feature annotation.</text>
</comment>
<evidence type="ECO:0000313" key="10">
    <source>
        <dbReference type="EMBL" id="SDO27149.1"/>
    </source>
</evidence>
<keyword evidence="11" id="KW-1185">Reference proteome</keyword>
<comment type="function">
    <text evidence="9">Converts cobyric acid to cobinamide by the addition of aminopropanol on the F carboxylic group.</text>
</comment>
<evidence type="ECO:0000313" key="11">
    <source>
        <dbReference type="Proteomes" id="UP000198795"/>
    </source>
</evidence>
<dbReference type="InterPro" id="IPR004485">
    <property type="entry name" value="Cobalamin_biosynth_CobD/CbiB"/>
</dbReference>
<accession>A0A1H0I6T7</accession>
<evidence type="ECO:0000256" key="3">
    <source>
        <dbReference type="ARBA" id="ARBA00006263"/>
    </source>
</evidence>
<evidence type="ECO:0000256" key="8">
    <source>
        <dbReference type="ARBA" id="ARBA00023136"/>
    </source>
</evidence>
<comment type="caution">
    <text evidence="10">The sequence shown here is derived from an EMBL/GenBank/DDBJ whole genome shotgun (WGS) entry which is preliminary data.</text>
</comment>
<evidence type="ECO:0000256" key="9">
    <source>
        <dbReference type="HAMAP-Rule" id="MF_00024"/>
    </source>
</evidence>
<name>A0A1H0I6T7_9HYPH</name>
<dbReference type="Pfam" id="PF03186">
    <property type="entry name" value="CobD_Cbib"/>
    <property type="match status" value="1"/>
</dbReference>
<evidence type="ECO:0000256" key="6">
    <source>
        <dbReference type="ARBA" id="ARBA00022692"/>
    </source>
</evidence>
<evidence type="ECO:0000256" key="2">
    <source>
        <dbReference type="ARBA" id="ARBA00004953"/>
    </source>
</evidence>
<organism evidence="10 11">
    <name type="scientific">Filomicrobium insigne</name>
    <dbReference type="NCBI Taxonomy" id="418854"/>
    <lineage>
        <taxon>Bacteria</taxon>
        <taxon>Pseudomonadati</taxon>
        <taxon>Pseudomonadota</taxon>
        <taxon>Alphaproteobacteria</taxon>
        <taxon>Hyphomicrobiales</taxon>
        <taxon>Hyphomicrobiaceae</taxon>
        <taxon>Filomicrobium</taxon>
    </lineage>
</organism>
<dbReference type="NCBIfam" id="TIGR00380">
    <property type="entry name" value="cobal_cbiB"/>
    <property type="match status" value="1"/>
</dbReference>
<feature type="transmembrane region" description="Helical" evidence="9">
    <location>
        <begin position="87"/>
        <end position="107"/>
    </location>
</feature>
<feature type="transmembrane region" description="Helical" evidence="9">
    <location>
        <begin position="59"/>
        <end position="80"/>
    </location>
</feature>
<keyword evidence="6 9" id="KW-0812">Transmembrane</keyword>
<comment type="subcellular location">
    <subcellularLocation>
        <location evidence="1 9">Cell membrane</location>
        <topology evidence="1 9">Multi-pass membrane protein</topology>
    </subcellularLocation>
</comment>
<feature type="transmembrane region" description="Helical" evidence="9">
    <location>
        <begin position="161"/>
        <end position="179"/>
    </location>
</feature>
<evidence type="ECO:0000256" key="4">
    <source>
        <dbReference type="ARBA" id="ARBA00022475"/>
    </source>
</evidence>
<keyword evidence="5 9" id="KW-0169">Cobalamin biosynthesis</keyword>
<dbReference type="HAMAP" id="MF_00024">
    <property type="entry name" value="CobD_CbiB"/>
    <property type="match status" value="1"/>
</dbReference>
<dbReference type="EMBL" id="FNJC01000001">
    <property type="protein sequence ID" value="SDO27149.1"/>
    <property type="molecule type" value="Genomic_DNA"/>
</dbReference>
<comment type="pathway">
    <text evidence="2 9">Cofactor biosynthesis; adenosylcobalamin biosynthesis.</text>
</comment>
<comment type="similarity">
    <text evidence="3 9">Belongs to the CobD/CbiB family.</text>
</comment>
<keyword evidence="4 9" id="KW-1003">Cell membrane</keyword>
<gene>
    <name evidence="9" type="primary">cobD</name>
    <name evidence="10" type="ORF">SAMN04488061_0757</name>
</gene>
<evidence type="ECO:0000256" key="1">
    <source>
        <dbReference type="ARBA" id="ARBA00004651"/>
    </source>
</evidence>
<dbReference type="PANTHER" id="PTHR34308:SF1">
    <property type="entry name" value="COBALAMIN BIOSYNTHESIS PROTEIN CBIB"/>
    <property type="match status" value="1"/>
</dbReference>